<comment type="caution">
    <text evidence="2">The sequence shown here is derived from an EMBL/GenBank/DDBJ whole genome shotgun (WGS) entry which is preliminary data.</text>
</comment>
<name>A0AAN7Y734_9EURO</name>
<dbReference type="GO" id="GO:0006450">
    <property type="term" value="P:regulation of translational fidelity"/>
    <property type="evidence" value="ECO:0007669"/>
    <property type="project" value="InterPro"/>
</dbReference>
<dbReference type="InterPro" id="IPR036113">
    <property type="entry name" value="Asp/Glu-ADT_sf_sub_c"/>
</dbReference>
<evidence type="ECO:0000313" key="2">
    <source>
        <dbReference type="EMBL" id="KAK5086455.1"/>
    </source>
</evidence>
<reference evidence="2 3" key="1">
    <citation type="submission" date="2023-08" db="EMBL/GenBank/DDBJ databases">
        <title>Black Yeasts Isolated from many extreme environments.</title>
        <authorList>
            <person name="Coleine C."/>
            <person name="Stajich J.E."/>
            <person name="Selbmann L."/>
        </authorList>
    </citation>
    <scope>NUCLEOTIDE SEQUENCE [LARGE SCALE GENOMIC DNA]</scope>
    <source>
        <strain evidence="2 3">CCFEE 5910</strain>
    </source>
</reference>
<dbReference type="PANTHER" id="PTHR15004:SF0">
    <property type="entry name" value="GLUTAMYL-TRNA(GLN) AMIDOTRANSFERASE SUBUNIT C, MITOCHONDRIAL"/>
    <property type="match status" value="1"/>
</dbReference>
<keyword evidence="3" id="KW-1185">Reference proteome</keyword>
<dbReference type="InterPro" id="IPR049545">
    <property type="entry name" value="Gta3_dom"/>
</dbReference>
<protein>
    <recommendedName>
        <fullName evidence="1">Glutamyl-tRNA amidotransferase complex subunit Gta3 domain-containing protein</fullName>
    </recommendedName>
</protein>
<gene>
    <name evidence="2" type="ORF">LTR05_003623</name>
</gene>
<dbReference type="Pfam" id="PF20978">
    <property type="entry name" value="Gta3"/>
    <property type="match status" value="1"/>
</dbReference>
<dbReference type="GO" id="GO:0032543">
    <property type="term" value="P:mitochondrial translation"/>
    <property type="evidence" value="ECO:0007669"/>
    <property type="project" value="TreeGrafter"/>
</dbReference>
<proteinExistence type="predicted"/>
<accession>A0AAN7Y734</accession>
<dbReference type="EMBL" id="JAVRRJ010000003">
    <property type="protein sequence ID" value="KAK5086455.1"/>
    <property type="molecule type" value="Genomic_DNA"/>
</dbReference>
<sequence>MVGLVGTPGFCTCLDAPGFKGRNRQPEAPKDAVSLRSRLLGHAPLVSIGIQHDHDTMFQKTGPSIRRIIWGTNIKDSNYVQRGPVQIKPEIEAMLAQPSWSVRSLLPPESSTTDPRVSREQLHHLLKLSALPRPKSKAEETKMLQTLDSQIHFVKEMQKIDTTNVEPLIAIRDETAEYVDEQKITLETLRPYLEQEEKVGTNGTVRRRKPTKMIASSGWDPFELGDGKETRKKGKFFFVRKEKAPENTSG</sequence>
<evidence type="ECO:0000259" key="1">
    <source>
        <dbReference type="Pfam" id="PF20978"/>
    </source>
</evidence>
<dbReference type="Proteomes" id="UP001309876">
    <property type="component" value="Unassembled WGS sequence"/>
</dbReference>
<organism evidence="2 3">
    <name type="scientific">Lithohypha guttulata</name>
    <dbReference type="NCBI Taxonomy" id="1690604"/>
    <lineage>
        <taxon>Eukaryota</taxon>
        <taxon>Fungi</taxon>
        <taxon>Dikarya</taxon>
        <taxon>Ascomycota</taxon>
        <taxon>Pezizomycotina</taxon>
        <taxon>Eurotiomycetes</taxon>
        <taxon>Chaetothyriomycetidae</taxon>
        <taxon>Chaetothyriales</taxon>
        <taxon>Trichomeriaceae</taxon>
        <taxon>Lithohypha</taxon>
    </lineage>
</organism>
<dbReference type="GO" id="GO:0030956">
    <property type="term" value="C:glutamyl-tRNA(Gln) amidotransferase complex"/>
    <property type="evidence" value="ECO:0007669"/>
    <property type="project" value="TreeGrafter"/>
</dbReference>
<dbReference type="GO" id="GO:0070681">
    <property type="term" value="P:glutaminyl-tRNAGln biosynthesis via transamidation"/>
    <property type="evidence" value="ECO:0007669"/>
    <property type="project" value="TreeGrafter"/>
</dbReference>
<dbReference type="PANTHER" id="PTHR15004">
    <property type="entry name" value="GLUTAMYL-TRNA(GLN) AMIDOTRANSFERASE SUBUNIT C, MITOCHONDRIAL"/>
    <property type="match status" value="1"/>
</dbReference>
<dbReference type="AlphaFoldDB" id="A0AAN7Y734"/>
<evidence type="ECO:0000313" key="3">
    <source>
        <dbReference type="Proteomes" id="UP001309876"/>
    </source>
</evidence>
<dbReference type="InterPro" id="IPR003837">
    <property type="entry name" value="GatC"/>
</dbReference>
<feature type="domain" description="Glutamyl-tRNA amidotransferase complex subunit Gta3" evidence="1">
    <location>
        <begin position="115"/>
        <end position="168"/>
    </location>
</feature>
<dbReference type="SUPFAM" id="SSF141000">
    <property type="entry name" value="Glu-tRNAGln amidotransferase C subunit"/>
    <property type="match status" value="1"/>
</dbReference>
<dbReference type="GO" id="GO:0005739">
    <property type="term" value="C:mitochondrion"/>
    <property type="evidence" value="ECO:0007669"/>
    <property type="project" value="TreeGrafter"/>
</dbReference>